<feature type="region of interest" description="Disordered" evidence="1">
    <location>
        <begin position="48"/>
        <end position="68"/>
    </location>
</feature>
<reference evidence="2 3" key="1">
    <citation type="submission" date="2016-10" db="EMBL/GenBank/DDBJ databases">
        <authorList>
            <person name="Varghese N."/>
            <person name="Submissions S."/>
        </authorList>
    </citation>
    <scope>NUCLEOTIDE SEQUENCE [LARGE SCALE GENOMIC DNA]</scope>
    <source>
        <strain evidence="2 3">DSM 21822</strain>
    </source>
</reference>
<dbReference type="EMBL" id="FOSL01000002">
    <property type="protein sequence ID" value="SFK07196.1"/>
    <property type="molecule type" value="Genomic_DNA"/>
</dbReference>
<organism evidence="2 3">
    <name type="scientific">Neomesorhizobium albiziae</name>
    <dbReference type="NCBI Taxonomy" id="335020"/>
    <lineage>
        <taxon>Bacteria</taxon>
        <taxon>Pseudomonadati</taxon>
        <taxon>Pseudomonadota</taxon>
        <taxon>Alphaproteobacteria</taxon>
        <taxon>Hyphomicrobiales</taxon>
        <taxon>Phyllobacteriaceae</taxon>
        <taxon>Neomesorhizobium</taxon>
    </lineage>
</organism>
<proteinExistence type="predicted"/>
<evidence type="ECO:0000313" key="3">
    <source>
        <dbReference type="Proteomes" id="UP000323300"/>
    </source>
</evidence>
<accession>A0A1I3WL58</accession>
<sequence length="68" mass="6998">MRAPELSFTRARALRGDLSLPEVRDLGSSPAERGRGIMCSMVEGAYALPTGDGRGAAESTSNGGGDKS</sequence>
<keyword evidence="3" id="KW-1185">Reference proteome</keyword>
<evidence type="ECO:0000256" key="1">
    <source>
        <dbReference type="SAM" id="MobiDB-lite"/>
    </source>
</evidence>
<dbReference type="Proteomes" id="UP000323300">
    <property type="component" value="Unassembled WGS sequence"/>
</dbReference>
<dbReference type="AlphaFoldDB" id="A0A1I3WL58"/>
<name>A0A1I3WL58_9HYPH</name>
<evidence type="ECO:0000313" key="2">
    <source>
        <dbReference type="EMBL" id="SFK07196.1"/>
    </source>
</evidence>
<gene>
    <name evidence="2" type="ORF">SAMN04488498_102251</name>
</gene>
<protein>
    <submittedName>
        <fullName evidence="2">Uncharacterized protein</fullName>
    </submittedName>
</protein>